<evidence type="ECO:0000313" key="6">
    <source>
        <dbReference type="Proteomes" id="UP001165395"/>
    </source>
</evidence>
<accession>A0ABS8D2M3</accession>
<keyword evidence="6" id="KW-1185">Reference proteome</keyword>
<dbReference type="InterPro" id="IPR029061">
    <property type="entry name" value="THDP-binding"/>
</dbReference>
<evidence type="ECO:0000313" key="5">
    <source>
        <dbReference type="EMBL" id="MCB6182233.1"/>
    </source>
</evidence>
<gene>
    <name evidence="5" type="ORF">LIN78_01510</name>
</gene>
<dbReference type="Gene3D" id="3.40.50.970">
    <property type="match status" value="1"/>
</dbReference>
<evidence type="ECO:0000256" key="1">
    <source>
        <dbReference type="ARBA" id="ARBA00001964"/>
    </source>
</evidence>
<dbReference type="InterPro" id="IPR001017">
    <property type="entry name" value="DH_E1"/>
</dbReference>
<dbReference type="SUPFAM" id="SSF52518">
    <property type="entry name" value="Thiamin diphosphate-binding fold (THDP-binding)"/>
    <property type="match status" value="1"/>
</dbReference>
<name>A0ABS8D2M3_9NEIS</name>
<keyword evidence="3" id="KW-0786">Thiamine pyrophosphate</keyword>
<dbReference type="InterPro" id="IPR050642">
    <property type="entry name" value="PDH_E1_Alpha_Subunit"/>
</dbReference>
<proteinExistence type="predicted"/>
<dbReference type="EMBL" id="JAJBZT010000001">
    <property type="protein sequence ID" value="MCB6182233.1"/>
    <property type="molecule type" value="Genomic_DNA"/>
</dbReference>
<dbReference type="PANTHER" id="PTHR11516">
    <property type="entry name" value="PYRUVATE DEHYDROGENASE E1 COMPONENT, ALPHA SUBUNIT BACTERIAL AND ORGANELLAR"/>
    <property type="match status" value="1"/>
</dbReference>
<dbReference type="CDD" id="cd02000">
    <property type="entry name" value="TPP_E1_PDC_ADC_BCADC"/>
    <property type="match status" value="1"/>
</dbReference>
<sequence length="314" mass="34097">MLFIRLLEQRIAKKYPEQKMRCPVHLSIGQEAAAVGICSALEVTDQAVSTHRSHAHYLAKGGDPRAFIAELFGKVTGCAKGRGGSMHLIDRSVGFLASTAIVGNSIPVGVGMALSQSMQPSNTALTTVFLGDGALEEGVFYEAANFALVRNLPVLFACENNLYSVYAGLEKRQPVGRTIQQLVEGIGLTYMYADGNNVTEVSSIAAKAVAHIRAGNGPVFIEMPTYRWLEHCGPFDDDHLGYRPKGELADWMQKDPITLEIKQSGISESELNKLTLELSRLVDNIFETAESDPFPDAATVFDGVYSDALVKEAR</sequence>
<dbReference type="RefSeq" id="WP_227177772.1">
    <property type="nucleotide sequence ID" value="NZ_JAJBZT010000001.1"/>
</dbReference>
<keyword evidence="2" id="KW-0560">Oxidoreductase</keyword>
<reference evidence="5" key="1">
    <citation type="submission" date="2021-10" db="EMBL/GenBank/DDBJ databases">
        <title>The complete genome sequence of Leeia sp. TBRC 13508.</title>
        <authorList>
            <person name="Charoenyingcharoen P."/>
            <person name="Yukphan P."/>
        </authorList>
    </citation>
    <scope>NUCLEOTIDE SEQUENCE</scope>
    <source>
        <strain evidence="5">TBRC 13508</strain>
    </source>
</reference>
<protein>
    <submittedName>
        <fullName evidence="5">Thiamine pyrophosphate-dependent dehydrogenase E1 component subunit alpha</fullName>
    </submittedName>
</protein>
<dbReference type="Pfam" id="PF00676">
    <property type="entry name" value="E1_dh"/>
    <property type="match status" value="1"/>
</dbReference>
<comment type="caution">
    <text evidence="5">The sequence shown here is derived from an EMBL/GenBank/DDBJ whole genome shotgun (WGS) entry which is preliminary data.</text>
</comment>
<dbReference type="PANTHER" id="PTHR11516:SF60">
    <property type="entry name" value="PYRUVATE DEHYDROGENASE E1 COMPONENT SUBUNIT ALPHA"/>
    <property type="match status" value="1"/>
</dbReference>
<evidence type="ECO:0000259" key="4">
    <source>
        <dbReference type="Pfam" id="PF00676"/>
    </source>
</evidence>
<dbReference type="Proteomes" id="UP001165395">
    <property type="component" value="Unassembled WGS sequence"/>
</dbReference>
<comment type="cofactor">
    <cofactor evidence="1">
        <name>thiamine diphosphate</name>
        <dbReference type="ChEBI" id="CHEBI:58937"/>
    </cofactor>
</comment>
<evidence type="ECO:0000256" key="2">
    <source>
        <dbReference type="ARBA" id="ARBA00023002"/>
    </source>
</evidence>
<evidence type="ECO:0000256" key="3">
    <source>
        <dbReference type="ARBA" id="ARBA00023052"/>
    </source>
</evidence>
<feature type="domain" description="Dehydrogenase E1 component" evidence="4">
    <location>
        <begin position="4"/>
        <end position="296"/>
    </location>
</feature>
<organism evidence="5 6">
    <name type="scientific">Leeia speluncae</name>
    <dbReference type="NCBI Taxonomy" id="2884804"/>
    <lineage>
        <taxon>Bacteria</taxon>
        <taxon>Pseudomonadati</taxon>
        <taxon>Pseudomonadota</taxon>
        <taxon>Betaproteobacteria</taxon>
        <taxon>Neisseriales</taxon>
        <taxon>Leeiaceae</taxon>
        <taxon>Leeia</taxon>
    </lineage>
</organism>